<dbReference type="PRINTS" id="PR00455">
    <property type="entry name" value="HTHTETR"/>
</dbReference>
<keyword evidence="1" id="KW-0805">Transcription regulation</keyword>
<dbReference type="InterPro" id="IPR050109">
    <property type="entry name" value="HTH-type_TetR-like_transc_reg"/>
</dbReference>
<dbReference type="PANTHER" id="PTHR30055">
    <property type="entry name" value="HTH-TYPE TRANSCRIPTIONAL REGULATOR RUTR"/>
    <property type="match status" value="1"/>
</dbReference>
<feature type="DNA-binding region" description="H-T-H motif" evidence="4">
    <location>
        <begin position="32"/>
        <end position="51"/>
    </location>
</feature>
<evidence type="ECO:0000313" key="6">
    <source>
        <dbReference type="EMBL" id="SDG05687.1"/>
    </source>
</evidence>
<dbReference type="Pfam" id="PF00440">
    <property type="entry name" value="TetR_N"/>
    <property type="match status" value="1"/>
</dbReference>
<dbReference type="GO" id="GO:0000976">
    <property type="term" value="F:transcription cis-regulatory region binding"/>
    <property type="evidence" value="ECO:0007669"/>
    <property type="project" value="TreeGrafter"/>
</dbReference>
<dbReference type="Proteomes" id="UP000199623">
    <property type="component" value="Unassembled WGS sequence"/>
</dbReference>
<dbReference type="RefSeq" id="WP_090048811.1">
    <property type="nucleotide sequence ID" value="NZ_FNCC01000005.1"/>
</dbReference>
<evidence type="ECO:0000313" key="7">
    <source>
        <dbReference type="Proteomes" id="UP000199623"/>
    </source>
</evidence>
<gene>
    <name evidence="6" type="ORF">SAMN05216553_105110</name>
</gene>
<dbReference type="PANTHER" id="PTHR30055:SF234">
    <property type="entry name" value="HTH-TYPE TRANSCRIPTIONAL REGULATOR BETI"/>
    <property type="match status" value="1"/>
</dbReference>
<dbReference type="STRING" id="200378.SAMN05216553_105110"/>
<dbReference type="InterPro" id="IPR036271">
    <property type="entry name" value="Tet_transcr_reg_TetR-rel_C_sf"/>
</dbReference>
<keyword evidence="3" id="KW-0804">Transcription</keyword>
<organism evidence="6 7">
    <name type="scientific">Lentzea fradiae</name>
    <dbReference type="NCBI Taxonomy" id="200378"/>
    <lineage>
        <taxon>Bacteria</taxon>
        <taxon>Bacillati</taxon>
        <taxon>Actinomycetota</taxon>
        <taxon>Actinomycetes</taxon>
        <taxon>Pseudonocardiales</taxon>
        <taxon>Pseudonocardiaceae</taxon>
        <taxon>Lentzea</taxon>
    </lineage>
</organism>
<dbReference type="EMBL" id="FNCC01000005">
    <property type="protein sequence ID" value="SDG05687.1"/>
    <property type="molecule type" value="Genomic_DNA"/>
</dbReference>
<name>A0A1G7R4N4_9PSEU</name>
<proteinExistence type="predicted"/>
<evidence type="ECO:0000259" key="5">
    <source>
        <dbReference type="PROSITE" id="PS50977"/>
    </source>
</evidence>
<accession>A0A1G7R4N4</accession>
<keyword evidence="7" id="KW-1185">Reference proteome</keyword>
<dbReference type="InterPro" id="IPR009057">
    <property type="entry name" value="Homeodomain-like_sf"/>
</dbReference>
<dbReference type="OrthoDB" id="3784817at2"/>
<dbReference type="GO" id="GO:0003700">
    <property type="term" value="F:DNA-binding transcription factor activity"/>
    <property type="evidence" value="ECO:0007669"/>
    <property type="project" value="TreeGrafter"/>
</dbReference>
<dbReference type="AlphaFoldDB" id="A0A1G7R4N4"/>
<sequence length="241" mass="24659">MSEMSELRADPRAAVVEAAAGLLRESGARALTTRAVAQAAGVPQPTIFRLFGDKDGLLEAVAEHVMAGYVAEKGGRAAGEDGDPVADLRAAWQAHLDFSLANPDVFTLLAGPGQGSAAAAAGVEVLRARVARVAAAGLLGVPVERAVDMIRAAGSGAVLTMLARPAGERDSRLADSLLDAVLGAILTSAPAPPVSEPVALVTAFRTALPGLPALSEAERSLLSEWLSRTTAELESRETGRP</sequence>
<dbReference type="PROSITE" id="PS50977">
    <property type="entry name" value="HTH_TETR_2"/>
    <property type="match status" value="1"/>
</dbReference>
<protein>
    <submittedName>
        <fullName evidence="6">Transcriptional regulator, TetR family</fullName>
    </submittedName>
</protein>
<evidence type="ECO:0000256" key="2">
    <source>
        <dbReference type="ARBA" id="ARBA00023125"/>
    </source>
</evidence>
<evidence type="ECO:0000256" key="3">
    <source>
        <dbReference type="ARBA" id="ARBA00023163"/>
    </source>
</evidence>
<keyword evidence="2 4" id="KW-0238">DNA-binding</keyword>
<reference evidence="7" key="1">
    <citation type="submission" date="2016-10" db="EMBL/GenBank/DDBJ databases">
        <authorList>
            <person name="Varghese N."/>
            <person name="Submissions S."/>
        </authorList>
    </citation>
    <scope>NUCLEOTIDE SEQUENCE [LARGE SCALE GENOMIC DNA]</scope>
    <source>
        <strain evidence="7">CGMCC 4.3506</strain>
    </source>
</reference>
<dbReference type="InterPro" id="IPR001647">
    <property type="entry name" value="HTH_TetR"/>
</dbReference>
<evidence type="ECO:0000256" key="4">
    <source>
        <dbReference type="PROSITE-ProRule" id="PRU00335"/>
    </source>
</evidence>
<evidence type="ECO:0000256" key="1">
    <source>
        <dbReference type="ARBA" id="ARBA00023015"/>
    </source>
</evidence>
<dbReference type="Gene3D" id="1.10.357.10">
    <property type="entry name" value="Tetracycline Repressor, domain 2"/>
    <property type="match status" value="1"/>
</dbReference>
<dbReference type="SUPFAM" id="SSF46689">
    <property type="entry name" value="Homeodomain-like"/>
    <property type="match status" value="1"/>
</dbReference>
<dbReference type="SUPFAM" id="SSF48498">
    <property type="entry name" value="Tetracyclin repressor-like, C-terminal domain"/>
    <property type="match status" value="1"/>
</dbReference>
<dbReference type="Gene3D" id="1.10.10.60">
    <property type="entry name" value="Homeodomain-like"/>
    <property type="match status" value="1"/>
</dbReference>
<feature type="domain" description="HTH tetR-type" evidence="5">
    <location>
        <begin position="9"/>
        <end position="69"/>
    </location>
</feature>